<protein>
    <recommendedName>
        <fullName evidence="2">CxC2-like cysteine cluster KDZ transposase-associated domain-containing protein</fullName>
    </recommendedName>
</protein>
<dbReference type="Pfam" id="PF18803">
    <property type="entry name" value="CxC2"/>
    <property type="match status" value="1"/>
</dbReference>
<feature type="compositionally biased region" description="Polar residues" evidence="1">
    <location>
        <begin position="33"/>
        <end position="43"/>
    </location>
</feature>
<evidence type="ECO:0000256" key="1">
    <source>
        <dbReference type="SAM" id="MobiDB-lite"/>
    </source>
</evidence>
<name>A0A0C3FQA2_PILCF</name>
<evidence type="ECO:0000313" key="4">
    <source>
        <dbReference type="Proteomes" id="UP000054166"/>
    </source>
</evidence>
<reference evidence="4" key="2">
    <citation type="submission" date="2015-01" db="EMBL/GenBank/DDBJ databases">
        <title>Evolutionary Origins and Diversification of the Mycorrhizal Mutualists.</title>
        <authorList>
            <consortium name="DOE Joint Genome Institute"/>
            <consortium name="Mycorrhizal Genomics Consortium"/>
            <person name="Kohler A."/>
            <person name="Kuo A."/>
            <person name="Nagy L.G."/>
            <person name="Floudas D."/>
            <person name="Copeland A."/>
            <person name="Barry K.W."/>
            <person name="Cichocki N."/>
            <person name="Veneault-Fourrey C."/>
            <person name="LaButti K."/>
            <person name="Lindquist E.A."/>
            <person name="Lipzen A."/>
            <person name="Lundell T."/>
            <person name="Morin E."/>
            <person name="Murat C."/>
            <person name="Riley R."/>
            <person name="Ohm R."/>
            <person name="Sun H."/>
            <person name="Tunlid A."/>
            <person name="Henrissat B."/>
            <person name="Grigoriev I.V."/>
            <person name="Hibbett D.S."/>
            <person name="Martin F."/>
        </authorList>
    </citation>
    <scope>NUCLEOTIDE SEQUENCE [LARGE SCALE GENOMIC DNA]</scope>
    <source>
        <strain evidence="4">F 1598</strain>
    </source>
</reference>
<dbReference type="InterPro" id="IPR040521">
    <property type="entry name" value="KDZ"/>
</dbReference>
<dbReference type="AlphaFoldDB" id="A0A0C3FQA2"/>
<dbReference type="Pfam" id="PF18758">
    <property type="entry name" value="KDZ"/>
    <property type="match status" value="1"/>
</dbReference>
<keyword evidence="4" id="KW-1185">Reference proteome</keyword>
<dbReference type="STRING" id="765440.A0A0C3FQA2"/>
<accession>A0A0C3FQA2</accession>
<feature type="compositionally biased region" description="Pro residues" evidence="1">
    <location>
        <begin position="45"/>
        <end position="55"/>
    </location>
</feature>
<gene>
    <name evidence="3" type="ORF">PILCRDRAFT_8717</name>
</gene>
<feature type="compositionally biased region" description="Basic and acidic residues" evidence="1">
    <location>
        <begin position="61"/>
        <end position="71"/>
    </location>
</feature>
<organism evidence="3 4">
    <name type="scientific">Piloderma croceum (strain F 1598)</name>
    <dbReference type="NCBI Taxonomy" id="765440"/>
    <lineage>
        <taxon>Eukaryota</taxon>
        <taxon>Fungi</taxon>
        <taxon>Dikarya</taxon>
        <taxon>Basidiomycota</taxon>
        <taxon>Agaricomycotina</taxon>
        <taxon>Agaricomycetes</taxon>
        <taxon>Agaricomycetidae</taxon>
        <taxon>Atheliales</taxon>
        <taxon>Atheliaceae</taxon>
        <taxon>Piloderma</taxon>
    </lineage>
</organism>
<dbReference type="Proteomes" id="UP000054166">
    <property type="component" value="Unassembled WGS sequence"/>
</dbReference>
<dbReference type="InParanoid" id="A0A0C3FQA2"/>
<sequence length="997" mass="112641">MPKEPHGVLYNHSKRKTVSHQIASSSGSTSSGQRHATYNTSSIDVPPPAPPPAPDPGNEMDIDHPSDDKLPGLKVTAKQRAKRYANSDVPLNTWVKYRDEYLDECMVLEGWGKFFKLCGGCNKPFPQYRCRDCTHGPLWCQECIVLRHDLNPLHRVEKWNSLFFQKTSLQELGLQVQLGHSVGHRCPTVESGHKDFAVIDTNSIHHVNVDFCRCRPLAHRRQLLHVGWWPATPLQPQTCATMEVLKHFHLLNLQGKVPAYSFYRALEFQTDNTGLSDNPDDTEISQLHADRMASFMLMTRQWRHIKMVKRAGRAFDPGGISATAPGSLAIPCRACPLPNINLPPGWQHVPPARAYVLAIHAYYPSLAPGWAYFVDYGPYADFVKEYVDMEEIRTCVGFQALLNMLTKKSGGLRATGMGAVSCARHQLFRPLGMGDLQKGERQCNMDYIFSSSIQNVGLRLLTEKLLPPHLLLAFPNSSVQAKVPKFHLGSHVEACHAPFSLGYTLGVGRTDGEGVERNWDGLNGLGPSTKEMDPGNQWDTLDDCCGHANWQKTVGLDFTNFDECLREEDNEQVAQWEAEVAAWMEDKSLPDPYRVPPSDVTLAQVRLTLAEEDKKRVEEGRSTLHNVSPSVFLSLGMNIQELQESMRREVKGLRKRTVLQTTSLVKRRTTLLKRIQRFRDIQQVYMPELDPQQVARVLRSALANAPSTVHVEDAILLMPSDLPDAQHHQYCAPGLAAVEDRLRYAEAYESLDHLRHHLRTRTFANKFKIKNVTGQKNNTRSRETQNHIDDKVKSSQLQYCRARNALLLTEQEKVEERRVRAKRGIAVGATEEDKEEDLADIRVVAKPAEVGEGARRPSWIWFQSIGHEDMSDTLMRAALRVEWAKAKARADRWEEEVVLLDEEMRWVLVFCEWKQAWWKQQIASRSEVSPELADGLSAYAHKQAAMEADIATSFAGKWRVVMHTETADGDVIMADAEVAFFVGEEDDDVGVGSDFEE</sequence>
<dbReference type="EMBL" id="KN832999">
    <property type="protein sequence ID" value="KIM81351.1"/>
    <property type="molecule type" value="Genomic_DNA"/>
</dbReference>
<evidence type="ECO:0000313" key="3">
    <source>
        <dbReference type="EMBL" id="KIM81351.1"/>
    </source>
</evidence>
<feature type="region of interest" description="Disordered" evidence="1">
    <location>
        <begin position="1"/>
        <end position="71"/>
    </location>
</feature>
<reference evidence="3 4" key="1">
    <citation type="submission" date="2014-04" db="EMBL/GenBank/DDBJ databases">
        <authorList>
            <consortium name="DOE Joint Genome Institute"/>
            <person name="Kuo A."/>
            <person name="Tarkka M."/>
            <person name="Buscot F."/>
            <person name="Kohler A."/>
            <person name="Nagy L.G."/>
            <person name="Floudas D."/>
            <person name="Copeland A."/>
            <person name="Barry K.W."/>
            <person name="Cichocki N."/>
            <person name="Veneault-Fourrey C."/>
            <person name="LaButti K."/>
            <person name="Lindquist E.A."/>
            <person name="Lipzen A."/>
            <person name="Lundell T."/>
            <person name="Morin E."/>
            <person name="Murat C."/>
            <person name="Sun H."/>
            <person name="Tunlid A."/>
            <person name="Henrissat B."/>
            <person name="Grigoriev I.V."/>
            <person name="Hibbett D.S."/>
            <person name="Martin F."/>
            <person name="Nordberg H.P."/>
            <person name="Cantor M.N."/>
            <person name="Hua S.X."/>
        </authorList>
    </citation>
    <scope>NUCLEOTIDE SEQUENCE [LARGE SCALE GENOMIC DNA]</scope>
    <source>
        <strain evidence="3 4">F 1598</strain>
    </source>
</reference>
<dbReference type="HOGENOM" id="CLU_003703_13_0_1"/>
<proteinExistence type="predicted"/>
<feature type="domain" description="CxC2-like cysteine cluster KDZ transposase-associated" evidence="2">
    <location>
        <begin position="169"/>
        <end position="274"/>
    </location>
</feature>
<evidence type="ECO:0000259" key="2">
    <source>
        <dbReference type="Pfam" id="PF18803"/>
    </source>
</evidence>
<dbReference type="OrthoDB" id="3232711at2759"/>
<dbReference type="InterPro" id="IPR041457">
    <property type="entry name" value="CxC2_KDZ-assoc"/>
</dbReference>